<keyword evidence="6 7" id="KW-0472">Membrane</keyword>
<accession>A0A103XHP5</accession>
<dbReference type="SUPFAM" id="SSF103481">
    <property type="entry name" value="Multidrug resistance efflux transporter EmrE"/>
    <property type="match status" value="1"/>
</dbReference>
<feature type="transmembrane region" description="Helical" evidence="7">
    <location>
        <begin position="12"/>
        <end position="31"/>
    </location>
</feature>
<evidence type="ECO:0000256" key="2">
    <source>
        <dbReference type="ARBA" id="ARBA00007863"/>
    </source>
</evidence>
<feature type="transmembrane region" description="Helical" evidence="7">
    <location>
        <begin position="52"/>
        <end position="71"/>
    </location>
</feature>
<reference evidence="8 9" key="1">
    <citation type="journal article" date="2016" name="Sci. Rep.">
        <title>The genome sequence of the outbreeding globe artichoke constructed de novo incorporating a phase-aware low-pass sequencing strategy of F1 progeny.</title>
        <authorList>
            <person name="Scaglione D."/>
            <person name="Reyes-Chin-Wo S."/>
            <person name="Acquadro A."/>
            <person name="Froenicke L."/>
            <person name="Portis E."/>
            <person name="Beitel C."/>
            <person name="Tirone M."/>
            <person name="Mauro R."/>
            <person name="Lo Monaco A."/>
            <person name="Mauromicale G."/>
            <person name="Faccioli P."/>
            <person name="Cattivelli L."/>
            <person name="Rieseberg L."/>
            <person name="Michelmore R."/>
            <person name="Lanteri S."/>
        </authorList>
    </citation>
    <scope>NUCLEOTIDE SEQUENCE [LARGE SCALE GENOMIC DNA]</scope>
    <source>
        <strain evidence="8">2C</strain>
    </source>
</reference>
<sequence length="126" mass="13917">MVGFKGFFTKKTLLGLLLGQVLSLIVTSTGFSSSELARRVVKAYQYTSLTSVMLLDCWAIPVVIVLTWLFLKTEYKFMRIAGVVICVSGLVLVIFSDVHAADRSRASICWIRGSNVSILLRRADPA</sequence>
<dbReference type="GO" id="GO:0022857">
    <property type="term" value="F:transmembrane transporter activity"/>
    <property type="evidence" value="ECO:0007669"/>
    <property type="project" value="InterPro"/>
</dbReference>
<dbReference type="Proteomes" id="UP000243975">
    <property type="component" value="Unassembled WGS sequence"/>
</dbReference>
<evidence type="ECO:0000256" key="4">
    <source>
        <dbReference type="ARBA" id="ARBA00022692"/>
    </source>
</evidence>
<dbReference type="Pfam" id="PF06027">
    <property type="entry name" value="SLC35F"/>
    <property type="match status" value="2"/>
</dbReference>
<keyword evidence="3" id="KW-0813">Transport</keyword>
<comment type="similarity">
    <text evidence="2">Belongs to the SLC35F solute transporter family.</text>
</comment>
<evidence type="ECO:0000256" key="7">
    <source>
        <dbReference type="SAM" id="Phobius"/>
    </source>
</evidence>
<evidence type="ECO:0000256" key="1">
    <source>
        <dbReference type="ARBA" id="ARBA00004141"/>
    </source>
</evidence>
<keyword evidence="4 7" id="KW-0812">Transmembrane</keyword>
<comment type="subcellular location">
    <subcellularLocation>
        <location evidence="1">Membrane</location>
        <topology evidence="1">Multi-pass membrane protein</topology>
    </subcellularLocation>
</comment>
<proteinExistence type="inferred from homology"/>
<gene>
    <name evidence="8" type="ORF">Ccrd_007064</name>
</gene>
<dbReference type="PANTHER" id="PTHR14233:SF25">
    <property type="entry name" value="SOLUTE CARRIER FAMILY 35 MEMBER SLC35F1_F2_F6-RELATED"/>
    <property type="match status" value="1"/>
</dbReference>
<dbReference type="GO" id="GO:0016020">
    <property type="term" value="C:membrane"/>
    <property type="evidence" value="ECO:0007669"/>
    <property type="project" value="UniProtKB-SubCell"/>
</dbReference>
<comment type="caution">
    <text evidence="8">The sequence shown here is derived from an EMBL/GenBank/DDBJ whole genome shotgun (WGS) entry which is preliminary data.</text>
</comment>
<dbReference type="InterPro" id="IPR009262">
    <property type="entry name" value="SLC35_F1/F2/F6"/>
</dbReference>
<evidence type="ECO:0000256" key="6">
    <source>
        <dbReference type="ARBA" id="ARBA00023136"/>
    </source>
</evidence>
<name>A0A103XHP5_CYNCS</name>
<dbReference type="InterPro" id="IPR052221">
    <property type="entry name" value="SLC35F_Transporter"/>
</dbReference>
<organism evidence="8 9">
    <name type="scientific">Cynara cardunculus var. scolymus</name>
    <name type="common">Globe artichoke</name>
    <name type="synonym">Cynara scolymus</name>
    <dbReference type="NCBI Taxonomy" id="59895"/>
    <lineage>
        <taxon>Eukaryota</taxon>
        <taxon>Viridiplantae</taxon>
        <taxon>Streptophyta</taxon>
        <taxon>Embryophyta</taxon>
        <taxon>Tracheophyta</taxon>
        <taxon>Spermatophyta</taxon>
        <taxon>Magnoliopsida</taxon>
        <taxon>eudicotyledons</taxon>
        <taxon>Gunneridae</taxon>
        <taxon>Pentapetalae</taxon>
        <taxon>asterids</taxon>
        <taxon>campanulids</taxon>
        <taxon>Asterales</taxon>
        <taxon>Asteraceae</taxon>
        <taxon>Carduoideae</taxon>
        <taxon>Cardueae</taxon>
        <taxon>Carduinae</taxon>
        <taxon>Cynara</taxon>
    </lineage>
</organism>
<evidence type="ECO:0000313" key="8">
    <source>
        <dbReference type="EMBL" id="KVH90904.1"/>
    </source>
</evidence>
<dbReference type="AlphaFoldDB" id="A0A103XHP5"/>
<dbReference type="EMBL" id="LEKV01005087">
    <property type="protein sequence ID" value="KVH90904.1"/>
    <property type="molecule type" value="Genomic_DNA"/>
</dbReference>
<dbReference type="PANTHER" id="PTHR14233">
    <property type="entry name" value="DUF914-RELATED"/>
    <property type="match status" value="1"/>
</dbReference>
<keyword evidence="5 7" id="KW-1133">Transmembrane helix</keyword>
<dbReference type="InterPro" id="IPR037185">
    <property type="entry name" value="EmrE-like"/>
</dbReference>
<evidence type="ECO:0000256" key="5">
    <source>
        <dbReference type="ARBA" id="ARBA00022989"/>
    </source>
</evidence>
<feature type="transmembrane region" description="Helical" evidence="7">
    <location>
        <begin position="77"/>
        <end position="95"/>
    </location>
</feature>
<evidence type="ECO:0000313" key="9">
    <source>
        <dbReference type="Proteomes" id="UP000243975"/>
    </source>
</evidence>
<keyword evidence="9" id="KW-1185">Reference proteome</keyword>
<evidence type="ECO:0000256" key="3">
    <source>
        <dbReference type="ARBA" id="ARBA00022448"/>
    </source>
</evidence>
<dbReference type="Gramene" id="KVH90904">
    <property type="protein sequence ID" value="KVH90904"/>
    <property type="gene ID" value="Ccrd_007064"/>
</dbReference>
<protein>
    <submittedName>
        <fullName evidence="8">Uncharacterized protein</fullName>
    </submittedName>
</protein>